<organism evidence="1 2">
    <name type="scientific">Flavivirga amylovorans</name>
    <dbReference type="NCBI Taxonomy" id="870486"/>
    <lineage>
        <taxon>Bacteria</taxon>
        <taxon>Pseudomonadati</taxon>
        <taxon>Bacteroidota</taxon>
        <taxon>Flavobacteriia</taxon>
        <taxon>Flavobacteriales</taxon>
        <taxon>Flavobacteriaceae</taxon>
        <taxon>Flavivirga</taxon>
    </lineage>
</organism>
<dbReference type="RefSeq" id="WP_303281635.1">
    <property type="nucleotide sequence ID" value="NZ_BAABCZ010000005.1"/>
</dbReference>
<comment type="caution">
    <text evidence="1">The sequence shown here is derived from an EMBL/GenBank/DDBJ whole genome shotgun (WGS) entry which is preliminary data.</text>
</comment>
<evidence type="ECO:0000313" key="1">
    <source>
        <dbReference type="EMBL" id="MDO5987090.1"/>
    </source>
</evidence>
<name>A0ABT8WZI4_9FLAO</name>
<gene>
    <name evidence="1" type="ORF">Q4Q39_06670</name>
</gene>
<proteinExistence type="predicted"/>
<sequence length="102" mass="11596">MDNSIVKANCNTKDANTSNITRIWMQFDFGADAENLISQGTASATNKSNITIVPDTIYYWQIINYRIYILKIKLIIINPILLMISNINKVFNGNKKGQIKKI</sequence>
<dbReference type="EMBL" id="JAUOEM010000002">
    <property type="protein sequence ID" value="MDO5987090.1"/>
    <property type="molecule type" value="Genomic_DNA"/>
</dbReference>
<keyword evidence="2" id="KW-1185">Reference proteome</keyword>
<evidence type="ECO:0000313" key="2">
    <source>
        <dbReference type="Proteomes" id="UP001176891"/>
    </source>
</evidence>
<accession>A0ABT8WZI4</accession>
<dbReference type="Proteomes" id="UP001176891">
    <property type="component" value="Unassembled WGS sequence"/>
</dbReference>
<reference evidence="1" key="1">
    <citation type="submission" date="2023-07" db="EMBL/GenBank/DDBJ databases">
        <title>Two novel species in the genus Flavivirga.</title>
        <authorList>
            <person name="Kwon K."/>
        </authorList>
    </citation>
    <scope>NUCLEOTIDE SEQUENCE</scope>
    <source>
        <strain evidence="1">KACC 14157</strain>
    </source>
</reference>
<protein>
    <submittedName>
        <fullName evidence="1">Uncharacterized protein</fullName>
    </submittedName>
</protein>